<feature type="compositionally biased region" description="Basic residues" evidence="2">
    <location>
        <begin position="1240"/>
        <end position="1251"/>
    </location>
</feature>
<evidence type="ECO:0000256" key="1">
    <source>
        <dbReference type="PROSITE-ProRule" id="PRU00023"/>
    </source>
</evidence>
<dbReference type="Pfam" id="PF00378">
    <property type="entry name" value="ECH_1"/>
    <property type="match status" value="1"/>
</dbReference>
<dbReference type="SUPFAM" id="SSF51197">
    <property type="entry name" value="Clavaminate synthase-like"/>
    <property type="match status" value="1"/>
</dbReference>
<dbReference type="Gene3D" id="2.60.120.10">
    <property type="entry name" value="Jelly Rolls"/>
    <property type="match status" value="2"/>
</dbReference>
<sequence>MRPSNFVRPLRTLWQSLSFQLRGVLTMLDFQGHVTLDQYCPDLYQMRGPFTEDPPPLRSMIQSYPDYCYAMLLEEADSSSAGGLAQCSYCPYQIWPYVIQLGWRHWISSVLPPSQVNRRIFVASCFLTLALSCLALLSCCLAKCLEMHSRSDYSDVRQDNMLAHWSAIASIRKPIVAAVGGFALGGGCELAMSCDIIIASEAAKFGQPEIKLGTIPGVGGTQRLVRAIGKSKAMELVLTGEMLSAEEAEKAGLVSRVVAQGAEVEEDWTPRNLERKTKLAQVHFCGPACQKGGWKRHRLECLQGGYTSGGSSGSSSPRGVGGNPSILQALAASKLKAHPPHRIRAYPNVGALQGEVDVEIPRDASLDGVRKVVCRAMFGCSDCSRTRLFEVSKAAKEICSIEHFWQQVRCDGIVVSDGFPCRRGSPPGSEHASRAAALSPRYDRSLVGASVVRIDARDPEVPSLLRASVPVVLTGSDLAKQAVERWNFDYLERYLADVDNFFVLCAPASSKGRFAYYDLSQNKNPCGYKIAPTNERREMRFPNFRQKVAEARGKKPRQSYYLQNTLLHREETAPGPPLPVGGFGTKCGHEALISAVPAAGLLGGFSRLLRQEVVPILPVAPGAWSHRKDGNDLLSEKPGEAAEQYSLGLSCVAKAAGLAALEGLQTTEPFEYRDFLNASKLVEGALHRNLSLSMQQQGDYVASVRHADASLKAEPGHVKSKYRRAAALLHLRRYGEAEADLNEILAQEPRNSDARRLLRRARDRAPSPPPQAPPAMSKIDTEVPTKVLPKPLPVDAPPTCSCPVCQLWKGAMSASTTAAEHLRTSAEKVTVLLARRDAEGRTALHLAVMGSEDPASDPSATTSAGRCQGLVETLLEKGAEVELADVDERTPLHLAASAGRTQAVSLLLDAGSEVDTLDRFGRTPLYYAAQGNHRDVVALLVDRGHADQSILFHALKEKFGTHNFVLQDWPEYNGRWMSSKEGRRPDLPLRSCEASETVAKDIQSFSWDWLKQMMGREAQMCQLFCGVEGFSPCHYDPQDNLFAQITGYKGYLASLGSGCEAAAMPRALSTALRDWDAASPQEPLETHSGFDFPWPVPSSRRRDIAVEFLSSSQSSAGSFTPTSFKCTKQPDAPSGPKICWHYPGEDTSAAMLTPPEDSGVHCTDAVNKAWRMKVAKFMKVMTYFGGGLLVGGVATLLRHSVQEFCPPGSINWALLCNPAMWFPAEEEDKTAASAAAAAKGRPKFKPKAKPKARADDEESDSYSD</sequence>
<dbReference type="Pfam" id="PF12796">
    <property type="entry name" value="Ank_2"/>
    <property type="match status" value="1"/>
</dbReference>
<dbReference type="Gene3D" id="1.25.40.10">
    <property type="entry name" value="Tetratricopeptide repeat domain"/>
    <property type="match status" value="1"/>
</dbReference>
<accession>A0A1Q9F3Q5</accession>
<dbReference type="InterPro" id="IPR011990">
    <property type="entry name" value="TPR-like_helical_dom_sf"/>
</dbReference>
<dbReference type="GO" id="GO:0006635">
    <property type="term" value="P:fatty acid beta-oxidation"/>
    <property type="evidence" value="ECO:0007669"/>
    <property type="project" value="TreeGrafter"/>
</dbReference>
<name>A0A1Q9F3Q5_SYMMI</name>
<dbReference type="SUPFAM" id="SSF52096">
    <property type="entry name" value="ClpP/crotonase"/>
    <property type="match status" value="1"/>
</dbReference>
<dbReference type="PANTHER" id="PTHR11941">
    <property type="entry name" value="ENOYL-COA HYDRATASE-RELATED"/>
    <property type="match status" value="1"/>
</dbReference>
<dbReference type="OrthoDB" id="433738at2759"/>
<dbReference type="Proteomes" id="UP000186817">
    <property type="component" value="Unassembled WGS sequence"/>
</dbReference>
<comment type="caution">
    <text evidence="3">The sequence shown here is derived from an EMBL/GenBank/DDBJ whole genome shotgun (WGS) entry which is preliminary data.</text>
</comment>
<dbReference type="InterPro" id="IPR036770">
    <property type="entry name" value="Ankyrin_rpt-contain_sf"/>
</dbReference>
<dbReference type="InterPro" id="IPR014710">
    <property type="entry name" value="RmlC-like_jellyroll"/>
</dbReference>
<dbReference type="Gene3D" id="1.25.40.20">
    <property type="entry name" value="Ankyrin repeat-containing domain"/>
    <property type="match status" value="1"/>
</dbReference>
<keyword evidence="4" id="KW-1185">Reference proteome</keyword>
<protein>
    <submittedName>
        <fullName evidence="3">Putative enoyl-CoA hydratase, mitochondrial</fullName>
    </submittedName>
</protein>
<dbReference type="SUPFAM" id="SSF48452">
    <property type="entry name" value="TPR-like"/>
    <property type="match status" value="1"/>
</dbReference>
<feature type="repeat" description="ANK" evidence="1">
    <location>
        <begin position="887"/>
        <end position="919"/>
    </location>
</feature>
<keyword evidence="1" id="KW-0040">ANK repeat</keyword>
<dbReference type="PROSITE" id="PS50297">
    <property type="entry name" value="ANK_REP_REGION"/>
    <property type="match status" value="2"/>
</dbReference>
<dbReference type="AlphaFoldDB" id="A0A1Q9F3Q5"/>
<gene>
    <name evidence="3" type="primary">echs1</name>
    <name evidence="3" type="ORF">AK812_SmicGene1590</name>
</gene>
<dbReference type="InterPro" id="IPR029045">
    <property type="entry name" value="ClpP/crotonase-like_dom_sf"/>
</dbReference>
<dbReference type="GO" id="GO:0005739">
    <property type="term" value="C:mitochondrion"/>
    <property type="evidence" value="ECO:0007669"/>
    <property type="project" value="TreeGrafter"/>
</dbReference>
<evidence type="ECO:0000313" key="3">
    <source>
        <dbReference type="EMBL" id="OLQ14272.1"/>
    </source>
</evidence>
<feature type="compositionally biased region" description="Acidic residues" evidence="2">
    <location>
        <begin position="1255"/>
        <end position="1264"/>
    </location>
</feature>
<dbReference type="SMART" id="SM00248">
    <property type="entry name" value="ANK"/>
    <property type="match status" value="3"/>
</dbReference>
<dbReference type="PANTHER" id="PTHR11941:SF54">
    <property type="entry name" value="ENOYL-COA HYDRATASE, MITOCHONDRIAL"/>
    <property type="match status" value="1"/>
</dbReference>
<evidence type="ECO:0000256" key="2">
    <source>
        <dbReference type="SAM" id="MobiDB-lite"/>
    </source>
</evidence>
<proteinExistence type="predicted"/>
<organism evidence="3 4">
    <name type="scientific">Symbiodinium microadriaticum</name>
    <name type="common">Dinoflagellate</name>
    <name type="synonym">Zooxanthella microadriatica</name>
    <dbReference type="NCBI Taxonomy" id="2951"/>
    <lineage>
        <taxon>Eukaryota</taxon>
        <taxon>Sar</taxon>
        <taxon>Alveolata</taxon>
        <taxon>Dinophyceae</taxon>
        <taxon>Suessiales</taxon>
        <taxon>Symbiodiniaceae</taxon>
        <taxon>Symbiodinium</taxon>
    </lineage>
</organism>
<dbReference type="SUPFAM" id="SSF48403">
    <property type="entry name" value="Ankyrin repeat"/>
    <property type="match status" value="1"/>
</dbReference>
<dbReference type="InterPro" id="IPR001753">
    <property type="entry name" value="Enoyl-CoA_hydra/iso"/>
</dbReference>
<reference evidence="3 4" key="1">
    <citation type="submission" date="2016-02" db="EMBL/GenBank/DDBJ databases">
        <title>Genome analysis of coral dinoflagellate symbionts highlights evolutionary adaptations to a symbiotic lifestyle.</title>
        <authorList>
            <person name="Aranda M."/>
            <person name="Li Y."/>
            <person name="Liew Y.J."/>
            <person name="Baumgarten S."/>
            <person name="Simakov O."/>
            <person name="Wilson M."/>
            <person name="Piel J."/>
            <person name="Ashoor H."/>
            <person name="Bougouffa S."/>
            <person name="Bajic V.B."/>
            <person name="Ryu T."/>
            <person name="Ravasi T."/>
            <person name="Bayer T."/>
            <person name="Micklem G."/>
            <person name="Kim H."/>
            <person name="Bhak J."/>
            <person name="Lajeunesse T.C."/>
            <person name="Voolstra C.R."/>
        </authorList>
    </citation>
    <scope>NUCLEOTIDE SEQUENCE [LARGE SCALE GENOMIC DNA]</scope>
    <source>
        <strain evidence="3 4">CCMP2467</strain>
    </source>
</reference>
<dbReference type="CDD" id="cd06558">
    <property type="entry name" value="crotonase-like"/>
    <property type="match status" value="1"/>
</dbReference>
<feature type="repeat" description="ANK" evidence="1">
    <location>
        <begin position="839"/>
        <end position="886"/>
    </location>
</feature>
<feature type="repeat" description="ANK" evidence="1">
    <location>
        <begin position="920"/>
        <end position="944"/>
    </location>
</feature>
<dbReference type="GO" id="GO:0003824">
    <property type="term" value="F:catalytic activity"/>
    <property type="evidence" value="ECO:0007669"/>
    <property type="project" value="UniProtKB-ARBA"/>
</dbReference>
<dbReference type="Gene3D" id="3.90.226.10">
    <property type="entry name" value="2-enoyl-CoA Hydratase, Chain A, domain 1"/>
    <property type="match status" value="1"/>
</dbReference>
<feature type="region of interest" description="Disordered" evidence="2">
    <location>
        <begin position="1231"/>
        <end position="1264"/>
    </location>
</feature>
<dbReference type="PROSITE" id="PS50088">
    <property type="entry name" value="ANK_REPEAT"/>
    <property type="match status" value="3"/>
</dbReference>
<dbReference type="InterPro" id="IPR002110">
    <property type="entry name" value="Ankyrin_rpt"/>
</dbReference>
<dbReference type="EMBL" id="LSRX01000017">
    <property type="protein sequence ID" value="OLQ14272.1"/>
    <property type="molecule type" value="Genomic_DNA"/>
</dbReference>
<evidence type="ECO:0000313" key="4">
    <source>
        <dbReference type="Proteomes" id="UP000186817"/>
    </source>
</evidence>